<evidence type="ECO:0000256" key="9">
    <source>
        <dbReference type="ARBA" id="ARBA00022958"/>
    </source>
</evidence>
<dbReference type="PANTHER" id="PTHR12592">
    <property type="entry name" value="ATP-DEPENDENT (S)-NAD(P)H-HYDRATE DEHYDRATASE FAMILY MEMBER"/>
    <property type="match status" value="1"/>
</dbReference>
<evidence type="ECO:0000256" key="18">
    <source>
        <dbReference type="HAMAP-Rule" id="MF_01966"/>
    </source>
</evidence>
<dbReference type="NCBIfam" id="TIGR00196">
    <property type="entry name" value="yjeF_cterm"/>
    <property type="match status" value="1"/>
</dbReference>
<feature type="binding site" evidence="17">
    <location>
        <position position="366"/>
    </location>
    <ligand>
        <name>(6S)-NADPHX</name>
        <dbReference type="ChEBI" id="CHEBI:64076"/>
    </ligand>
</feature>
<feature type="binding site" evidence="17">
    <location>
        <begin position="403"/>
        <end position="407"/>
    </location>
    <ligand>
        <name>AMP</name>
        <dbReference type="ChEBI" id="CHEBI:456215"/>
    </ligand>
</feature>
<evidence type="ECO:0000259" key="21">
    <source>
        <dbReference type="PROSITE" id="PS51385"/>
    </source>
</evidence>
<dbReference type="CDD" id="cd01171">
    <property type="entry name" value="YXKO-related"/>
    <property type="match status" value="1"/>
</dbReference>
<organism evidence="22 23">
    <name type="scientific">Sinimarinibacterium thermocellulolyticum</name>
    <dbReference type="NCBI Taxonomy" id="3170016"/>
    <lineage>
        <taxon>Bacteria</taxon>
        <taxon>Pseudomonadati</taxon>
        <taxon>Pseudomonadota</taxon>
        <taxon>Gammaproteobacteria</taxon>
        <taxon>Nevskiales</taxon>
        <taxon>Nevskiaceae</taxon>
        <taxon>Sinimarinibacterium</taxon>
    </lineage>
</organism>
<comment type="similarity">
    <text evidence="17">Belongs to the NnrD/CARKD family.</text>
</comment>
<keyword evidence="13" id="KW-0511">Multifunctional enzyme</keyword>
<evidence type="ECO:0000256" key="3">
    <source>
        <dbReference type="ARBA" id="ARBA00006001"/>
    </source>
</evidence>
<evidence type="ECO:0000256" key="14">
    <source>
        <dbReference type="ARBA" id="ARBA00025153"/>
    </source>
</evidence>
<evidence type="ECO:0000256" key="8">
    <source>
        <dbReference type="ARBA" id="ARBA00022857"/>
    </source>
</evidence>
<keyword evidence="12 17" id="KW-0456">Lyase</keyword>
<dbReference type="EMBL" id="JBEPIJ010000008">
    <property type="protein sequence ID" value="MES0874049.1"/>
    <property type="molecule type" value="Genomic_DNA"/>
</dbReference>
<accession>A0ABV2AA75</accession>
<dbReference type="EC" id="4.2.1.136" evidence="19"/>
<dbReference type="PROSITE" id="PS01049">
    <property type="entry name" value="YJEF_C_1"/>
    <property type="match status" value="1"/>
</dbReference>
<evidence type="ECO:0000256" key="1">
    <source>
        <dbReference type="ARBA" id="ARBA00000013"/>
    </source>
</evidence>
<name>A0ABV2AA75_9GAMM</name>
<evidence type="ECO:0000256" key="12">
    <source>
        <dbReference type="ARBA" id="ARBA00023239"/>
    </source>
</evidence>
<sequence>MSELMHALYDAEQVRELDRRAIASGIDGYTLMQRAALACWQAMSAQPQPRSVSVLCGTGNNGGDGYEIARLARAAGAQVRVVALAEPRAGSEAARARRAWLGDGGTIEEDLGALARSDWVVDALLGTGLGLEPQGAMQAAIAAINRARDEGARVLAVDVPSGLDASSGHVPGDCVHADVTVTFIGNKLGLWTGRGPAFSGKRVYASLDVPSSIFAGLLPRARLQSARELSALAPRRRDAHKNLSGHVLVIGGNHGMAGAALLAGRAALRAGAGLVTLATRREHAPALTAAQPELMVAGIDDADALDPLLARASVVALGPGLGQDEWARTLYARVLAGTHPLIVDADALNLLARFPRARGNWVLTPHPGEAGRLLQCSTAQVQAQRLEAAERLAARYHAVVVLKGAGSIISGTPAHICAEGNPGMAVAGMGDALTGVIAALWAQTGDAQRAAQLGVLAHACAGDRAARGGERGLLPSDVIAELRSMLNPS</sequence>
<evidence type="ECO:0000256" key="7">
    <source>
        <dbReference type="ARBA" id="ARBA00022840"/>
    </source>
</evidence>
<dbReference type="PANTHER" id="PTHR12592:SF0">
    <property type="entry name" value="ATP-DEPENDENT (S)-NAD(P)H-HYDRATE DEHYDRATASE"/>
    <property type="match status" value="1"/>
</dbReference>
<comment type="function">
    <text evidence="17">Catalyzes the dehydration of the S-form of NAD(P)HX at the expense of ADP, which is converted to AMP. Together with NAD(P)HX epimerase, which catalyzes the epimerization of the S- and R-forms, the enzyme allows the repair of both epimers of NAD(P)HX, a damaged form of NAD(P)H that is a result of enzymatic or heat-dependent hydration.</text>
</comment>
<evidence type="ECO:0000256" key="6">
    <source>
        <dbReference type="ARBA" id="ARBA00022741"/>
    </source>
</evidence>
<feature type="domain" description="YjeF N-terminal" evidence="21">
    <location>
        <begin position="14"/>
        <end position="215"/>
    </location>
</feature>
<dbReference type="InterPro" id="IPR030677">
    <property type="entry name" value="Nnr"/>
</dbReference>
<dbReference type="PIRSF" id="PIRSF017184">
    <property type="entry name" value="Nnr"/>
    <property type="match status" value="1"/>
</dbReference>
<comment type="function">
    <text evidence="14 19">Bifunctional enzyme that catalyzes the epimerization of the S- and R-forms of NAD(P)HX and the dehydration of the S-form of NAD(P)HX at the expense of ADP, which is converted to AMP. This allows the repair of both epimers of NAD(P)HX, a damaged form of NAD(P)H that is a result of enzymatic or heat-dependent hydration.</text>
</comment>
<feature type="binding site" evidence="17">
    <location>
        <position position="431"/>
    </location>
    <ligand>
        <name>(6S)-NADPHX</name>
        <dbReference type="ChEBI" id="CHEBI:64076"/>
    </ligand>
</feature>
<comment type="similarity">
    <text evidence="18">Belongs to the NnrE/AIBP family.</text>
</comment>
<comment type="catalytic activity">
    <reaction evidence="1 18 19">
        <text>(6R)-NADHX = (6S)-NADHX</text>
        <dbReference type="Rhea" id="RHEA:32215"/>
        <dbReference type="ChEBI" id="CHEBI:64074"/>
        <dbReference type="ChEBI" id="CHEBI:64075"/>
        <dbReference type="EC" id="5.1.99.6"/>
    </reaction>
</comment>
<keyword evidence="7 17" id="KW-0067">ATP-binding</keyword>
<comment type="caution">
    <text evidence="22">The sequence shown here is derived from an EMBL/GenBank/DDBJ whole genome shotgun (WGS) entry which is preliminary data.</text>
</comment>
<keyword evidence="8 17" id="KW-0521">NADP</keyword>
<comment type="catalytic activity">
    <reaction evidence="2 18 19">
        <text>(6R)-NADPHX = (6S)-NADPHX</text>
        <dbReference type="Rhea" id="RHEA:32227"/>
        <dbReference type="ChEBI" id="CHEBI:64076"/>
        <dbReference type="ChEBI" id="CHEBI:64077"/>
        <dbReference type="EC" id="5.1.99.6"/>
    </reaction>
</comment>
<evidence type="ECO:0000256" key="2">
    <source>
        <dbReference type="ARBA" id="ARBA00000909"/>
    </source>
</evidence>
<dbReference type="Gene3D" id="3.40.1190.20">
    <property type="match status" value="1"/>
</dbReference>
<feature type="binding site" evidence="17">
    <location>
        <position position="259"/>
    </location>
    <ligand>
        <name>(6S)-NADPHX</name>
        <dbReference type="ChEBI" id="CHEBI:64076"/>
    </ligand>
</feature>
<keyword evidence="5 18" id="KW-0479">Metal-binding</keyword>
<comment type="function">
    <text evidence="18">Catalyzes the epimerization of the S- and R-forms of NAD(P)HX, a damaged form of NAD(P)H that is a result of enzymatic or heat-dependent hydration. This is a prerequisite for the S-specific NAD(P)H-hydrate dehydratase to allow the repair of both epimers of NAD(P)HX.</text>
</comment>
<evidence type="ECO:0000259" key="20">
    <source>
        <dbReference type="PROSITE" id="PS51383"/>
    </source>
</evidence>
<dbReference type="PROSITE" id="PS51383">
    <property type="entry name" value="YJEF_C_3"/>
    <property type="match status" value="1"/>
</dbReference>
<dbReference type="EC" id="5.1.99.6" evidence="19"/>
<proteinExistence type="inferred from homology"/>
<keyword evidence="23" id="KW-1185">Reference proteome</keyword>
<evidence type="ECO:0000256" key="11">
    <source>
        <dbReference type="ARBA" id="ARBA00023235"/>
    </source>
</evidence>
<evidence type="ECO:0000256" key="17">
    <source>
        <dbReference type="HAMAP-Rule" id="MF_01965"/>
    </source>
</evidence>
<comment type="similarity">
    <text evidence="4 19">In the C-terminal section; belongs to the NnrD/CARKD family.</text>
</comment>
<dbReference type="Pfam" id="PF01256">
    <property type="entry name" value="Carb_kinase"/>
    <property type="match status" value="1"/>
</dbReference>
<evidence type="ECO:0000256" key="5">
    <source>
        <dbReference type="ARBA" id="ARBA00022723"/>
    </source>
</evidence>
<keyword evidence="9 18" id="KW-0630">Potassium</keyword>
<keyword evidence="10 17" id="KW-0520">NAD</keyword>
<evidence type="ECO:0000256" key="10">
    <source>
        <dbReference type="ARBA" id="ARBA00023027"/>
    </source>
</evidence>
<feature type="binding site" evidence="18">
    <location>
        <position position="61"/>
    </location>
    <ligand>
        <name>K(+)</name>
        <dbReference type="ChEBI" id="CHEBI:29103"/>
    </ligand>
</feature>
<comment type="subunit">
    <text evidence="17">Homotetramer.</text>
</comment>
<dbReference type="HAMAP" id="MF_01966">
    <property type="entry name" value="NADHX_epimerase"/>
    <property type="match status" value="1"/>
</dbReference>
<keyword evidence="6 17" id="KW-0547">Nucleotide-binding</keyword>
<evidence type="ECO:0000313" key="22">
    <source>
        <dbReference type="EMBL" id="MES0874049.1"/>
    </source>
</evidence>
<dbReference type="InterPro" id="IPR017953">
    <property type="entry name" value="Carbohydrate_kinase_pred_CS"/>
</dbReference>
<dbReference type="PROSITE" id="PS51385">
    <property type="entry name" value="YJEF_N"/>
    <property type="match status" value="1"/>
</dbReference>
<feature type="binding site" evidence="18">
    <location>
        <begin position="126"/>
        <end position="132"/>
    </location>
    <ligand>
        <name>(6S)-NADPHX</name>
        <dbReference type="ChEBI" id="CHEBI:64076"/>
    </ligand>
</feature>
<comment type="cofactor">
    <cofactor evidence="18 19">
        <name>K(+)</name>
        <dbReference type="ChEBI" id="CHEBI:29103"/>
    </cofactor>
    <text evidence="18 19">Binds 1 potassium ion per subunit.</text>
</comment>
<dbReference type="RefSeq" id="WP_352888998.1">
    <property type="nucleotide sequence ID" value="NZ_JBEPIJ010000008.1"/>
</dbReference>
<dbReference type="InterPro" id="IPR029056">
    <property type="entry name" value="Ribokinase-like"/>
</dbReference>
<dbReference type="InterPro" id="IPR004443">
    <property type="entry name" value="YjeF_N_dom"/>
</dbReference>
<feature type="binding site" evidence="17">
    <location>
        <position position="320"/>
    </location>
    <ligand>
        <name>(6S)-NADPHX</name>
        <dbReference type="ChEBI" id="CHEBI:64076"/>
    </ligand>
</feature>
<dbReference type="Pfam" id="PF03853">
    <property type="entry name" value="YjeF_N"/>
    <property type="match status" value="1"/>
</dbReference>
<evidence type="ECO:0000256" key="13">
    <source>
        <dbReference type="ARBA" id="ARBA00023268"/>
    </source>
</evidence>
<dbReference type="Proteomes" id="UP001465331">
    <property type="component" value="Unassembled WGS sequence"/>
</dbReference>
<evidence type="ECO:0000256" key="19">
    <source>
        <dbReference type="PIRNR" id="PIRNR017184"/>
    </source>
</evidence>
<comment type="similarity">
    <text evidence="3 19">In the N-terminal section; belongs to the NnrE/AIBP family.</text>
</comment>
<dbReference type="InterPro" id="IPR036652">
    <property type="entry name" value="YjeF_N_dom_sf"/>
</dbReference>
<comment type="cofactor">
    <cofactor evidence="17">
        <name>Mg(2+)</name>
        <dbReference type="ChEBI" id="CHEBI:18420"/>
    </cofactor>
</comment>
<dbReference type="Gene3D" id="3.40.50.10260">
    <property type="entry name" value="YjeF N-terminal domain"/>
    <property type="match status" value="1"/>
</dbReference>
<feature type="domain" description="YjeF C-terminal" evidence="20">
    <location>
        <begin position="224"/>
        <end position="489"/>
    </location>
</feature>
<protein>
    <recommendedName>
        <fullName evidence="19">Bifunctional NAD(P)H-hydrate repair enzyme</fullName>
    </recommendedName>
    <alternativeName>
        <fullName evidence="19">Nicotinamide nucleotide repair protein</fullName>
    </alternativeName>
    <domain>
        <recommendedName>
            <fullName evidence="19">ADP-dependent (S)-NAD(P)H-hydrate dehydratase</fullName>
            <ecNumber evidence="19">4.2.1.136</ecNumber>
        </recommendedName>
        <alternativeName>
            <fullName evidence="19">ADP-dependent NAD(P)HX dehydratase</fullName>
        </alternativeName>
    </domain>
    <domain>
        <recommendedName>
            <fullName evidence="19">NAD(P)H-hydrate epimerase</fullName>
            <ecNumber evidence="19">5.1.99.6</ecNumber>
        </recommendedName>
    </domain>
</protein>
<feature type="binding site" evidence="18">
    <location>
        <position position="122"/>
    </location>
    <ligand>
        <name>K(+)</name>
        <dbReference type="ChEBI" id="CHEBI:29103"/>
    </ligand>
</feature>
<evidence type="ECO:0000256" key="4">
    <source>
        <dbReference type="ARBA" id="ARBA00009524"/>
    </source>
</evidence>
<feature type="binding site" evidence="17">
    <location>
        <position position="430"/>
    </location>
    <ligand>
        <name>AMP</name>
        <dbReference type="ChEBI" id="CHEBI:456215"/>
    </ligand>
</feature>
<dbReference type="InterPro" id="IPR000631">
    <property type="entry name" value="CARKD"/>
</dbReference>
<keyword evidence="11 18" id="KW-0413">Isomerase</keyword>
<comment type="catalytic activity">
    <reaction evidence="16 17 19">
        <text>(6S)-NADPHX + ADP = AMP + phosphate + NADPH + H(+)</text>
        <dbReference type="Rhea" id="RHEA:32235"/>
        <dbReference type="ChEBI" id="CHEBI:15378"/>
        <dbReference type="ChEBI" id="CHEBI:43474"/>
        <dbReference type="ChEBI" id="CHEBI:57783"/>
        <dbReference type="ChEBI" id="CHEBI:64076"/>
        <dbReference type="ChEBI" id="CHEBI:456215"/>
        <dbReference type="ChEBI" id="CHEBI:456216"/>
        <dbReference type="EC" id="4.2.1.136"/>
    </reaction>
</comment>
<comment type="caution">
    <text evidence="18">Lacks conserved residue(s) required for the propagation of feature annotation.</text>
</comment>
<evidence type="ECO:0000256" key="15">
    <source>
        <dbReference type="ARBA" id="ARBA00048238"/>
    </source>
</evidence>
<feature type="binding site" evidence="18">
    <location>
        <begin position="60"/>
        <end position="64"/>
    </location>
    <ligand>
        <name>(6S)-NADPHX</name>
        <dbReference type="ChEBI" id="CHEBI:64076"/>
    </ligand>
</feature>
<evidence type="ECO:0000256" key="16">
    <source>
        <dbReference type="ARBA" id="ARBA00049209"/>
    </source>
</evidence>
<feature type="binding site" evidence="18">
    <location>
        <position position="158"/>
    </location>
    <ligand>
        <name>(6S)-NADPHX</name>
        <dbReference type="ChEBI" id="CHEBI:64076"/>
    </ligand>
</feature>
<dbReference type="SUPFAM" id="SSF64153">
    <property type="entry name" value="YjeF N-terminal domain-like"/>
    <property type="match status" value="1"/>
</dbReference>
<comment type="catalytic activity">
    <reaction evidence="15 17 19">
        <text>(6S)-NADHX + ADP = AMP + phosphate + NADH + H(+)</text>
        <dbReference type="Rhea" id="RHEA:32223"/>
        <dbReference type="ChEBI" id="CHEBI:15378"/>
        <dbReference type="ChEBI" id="CHEBI:43474"/>
        <dbReference type="ChEBI" id="CHEBI:57945"/>
        <dbReference type="ChEBI" id="CHEBI:64074"/>
        <dbReference type="ChEBI" id="CHEBI:456215"/>
        <dbReference type="ChEBI" id="CHEBI:456216"/>
        <dbReference type="EC" id="4.2.1.136"/>
    </reaction>
</comment>
<evidence type="ECO:0000313" key="23">
    <source>
        <dbReference type="Proteomes" id="UP001465331"/>
    </source>
</evidence>
<dbReference type="NCBIfam" id="TIGR00197">
    <property type="entry name" value="yjeF_nterm"/>
    <property type="match status" value="1"/>
</dbReference>
<dbReference type="HAMAP" id="MF_01965">
    <property type="entry name" value="NADHX_dehydratase"/>
    <property type="match status" value="1"/>
</dbReference>
<dbReference type="SUPFAM" id="SSF53613">
    <property type="entry name" value="Ribokinase-like"/>
    <property type="match status" value="1"/>
</dbReference>
<feature type="binding site" evidence="18">
    <location>
        <position position="161"/>
    </location>
    <ligand>
        <name>K(+)</name>
        <dbReference type="ChEBI" id="CHEBI:29103"/>
    </ligand>
</feature>
<reference evidence="22 23" key="1">
    <citation type="submission" date="2024-06" db="EMBL/GenBank/DDBJ databases">
        <authorList>
            <person name="Li Z."/>
            <person name="Jiang Y."/>
        </authorList>
    </citation>
    <scope>NUCLEOTIDE SEQUENCE [LARGE SCALE GENOMIC DNA]</scope>
    <source>
        <strain evidence="22 23">HSW-8</strain>
    </source>
</reference>
<gene>
    <name evidence="18" type="primary">nnrE</name>
    <name evidence="17" type="synonym">nnrD</name>
    <name evidence="22" type="ORF">ABSH63_08540</name>
</gene>